<dbReference type="GeneID" id="34607652"/>
<dbReference type="GO" id="GO:0016020">
    <property type="term" value="C:membrane"/>
    <property type="evidence" value="ECO:0007669"/>
    <property type="project" value="UniProtKB-SubCell"/>
</dbReference>
<sequence length="421" mass="45945">MSEQGSAVDNEKRDLECPTLQEPSPEEEQLPPTARQEIGKVISTNYTSFMAGMNDAAIGVLIPYLQPAYNIGLMTVSFVYLVNFAGWLSASFTNIHVCSRVGTGGTLILGAMIQTFGYALMLWKPPFPLFAAAFFFTGMGEAFQDAQANSFIITIRNPHRWLGLLHAIYGVGTVVSPLVANTMASRTPYWHYYYLITMCLGIINITLLAWTFRQGLFRPNVQGAKDTANSELKATLTSKTVWILNGFFLLYVGAEVTAGGWLVEFLVSVRHGKASRVGYIASAFWSGFALGRVALAEVTHRWGERRMIFVYLAIALAMQLMFWLIPNIAANAVTVCILGFFIGPFYPVGLFVLTKIVPKELHIGALGFTASLGQAGSAAFPFMTGAVASKAGVEVLQPIMVGLLVGIAVFWALIPKQKSYS</sequence>
<feature type="transmembrane region" description="Helical" evidence="6">
    <location>
        <begin position="68"/>
        <end position="89"/>
    </location>
</feature>
<feature type="transmembrane region" description="Helical" evidence="6">
    <location>
        <begin position="365"/>
        <end position="383"/>
    </location>
</feature>
<evidence type="ECO:0000256" key="1">
    <source>
        <dbReference type="ARBA" id="ARBA00004141"/>
    </source>
</evidence>
<dbReference type="PANTHER" id="PTHR23514:SF15">
    <property type="entry name" value="TRANSPORTER, PUTATIVE (AFU_ORTHOLOGUE AFUA_8G05090)-RELATED"/>
    <property type="match status" value="1"/>
</dbReference>
<evidence type="ECO:0000256" key="6">
    <source>
        <dbReference type="SAM" id="Phobius"/>
    </source>
</evidence>
<dbReference type="Pfam" id="PF07690">
    <property type="entry name" value="MFS_1"/>
    <property type="match status" value="1"/>
</dbReference>
<dbReference type="STRING" id="1073090.A0A1L9SFZ9"/>
<feature type="transmembrane region" description="Helical" evidence="6">
    <location>
        <begin position="307"/>
        <end position="326"/>
    </location>
</feature>
<feature type="transmembrane region" description="Helical" evidence="6">
    <location>
        <begin position="277"/>
        <end position="295"/>
    </location>
</feature>
<dbReference type="InterPro" id="IPR051788">
    <property type="entry name" value="MFS_Transporter"/>
</dbReference>
<dbReference type="FunFam" id="1.20.1250.20:FF:000555">
    <property type="entry name" value="MFS transporter, putative (AFU_orthologue AFUA_8G05090)"/>
    <property type="match status" value="1"/>
</dbReference>
<keyword evidence="4 6" id="KW-0472">Membrane</keyword>
<dbReference type="OrthoDB" id="413079at2759"/>
<dbReference type="PROSITE" id="PS50850">
    <property type="entry name" value="MFS"/>
    <property type="match status" value="1"/>
</dbReference>
<evidence type="ECO:0000256" key="4">
    <source>
        <dbReference type="ARBA" id="ARBA00023136"/>
    </source>
</evidence>
<dbReference type="SUPFAM" id="SSF103473">
    <property type="entry name" value="MFS general substrate transporter"/>
    <property type="match status" value="1"/>
</dbReference>
<dbReference type="EMBL" id="KV878343">
    <property type="protein sequence ID" value="OJJ46086.1"/>
    <property type="molecule type" value="Genomic_DNA"/>
</dbReference>
<proteinExistence type="predicted"/>
<reference evidence="9" key="1">
    <citation type="journal article" date="2017" name="Genome Biol.">
        <title>Comparative genomics reveals high biological diversity and specific adaptations in the industrially and medically important fungal genus Aspergillus.</title>
        <authorList>
            <person name="de Vries R.P."/>
            <person name="Riley R."/>
            <person name="Wiebenga A."/>
            <person name="Aguilar-Osorio G."/>
            <person name="Amillis S."/>
            <person name="Uchima C.A."/>
            <person name="Anderluh G."/>
            <person name="Asadollahi M."/>
            <person name="Askin M."/>
            <person name="Barry K."/>
            <person name="Battaglia E."/>
            <person name="Bayram O."/>
            <person name="Benocci T."/>
            <person name="Braus-Stromeyer S.A."/>
            <person name="Caldana C."/>
            <person name="Canovas D."/>
            <person name="Cerqueira G.C."/>
            <person name="Chen F."/>
            <person name="Chen W."/>
            <person name="Choi C."/>
            <person name="Clum A."/>
            <person name="Dos Santos R.A."/>
            <person name="Damasio A.R."/>
            <person name="Diallinas G."/>
            <person name="Emri T."/>
            <person name="Fekete E."/>
            <person name="Flipphi M."/>
            <person name="Freyberg S."/>
            <person name="Gallo A."/>
            <person name="Gournas C."/>
            <person name="Habgood R."/>
            <person name="Hainaut M."/>
            <person name="Harispe M.L."/>
            <person name="Henrissat B."/>
            <person name="Hilden K.S."/>
            <person name="Hope R."/>
            <person name="Hossain A."/>
            <person name="Karabika E."/>
            <person name="Karaffa L."/>
            <person name="Karanyi Z."/>
            <person name="Krasevec N."/>
            <person name="Kuo A."/>
            <person name="Kusch H."/>
            <person name="LaButti K."/>
            <person name="Lagendijk E.L."/>
            <person name="Lapidus A."/>
            <person name="Levasseur A."/>
            <person name="Lindquist E."/>
            <person name="Lipzen A."/>
            <person name="Logrieco A.F."/>
            <person name="MacCabe A."/>
            <person name="Maekelae M.R."/>
            <person name="Malavazi I."/>
            <person name="Melin P."/>
            <person name="Meyer V."/>
            <person name="Mielnichuk N."/>
            <person name="Miskei M."/>
            <person name="Molnar A.P."/>
            <person name="Mule G."/>
            <person name="Ngan C.Y."/>
            <person name="Orejas M."/>
            <person name="Orosz E."/>
            <person name="Ouedraogo J.P."/>
            <person name="Overkamp K.M."/>
            <person name="Park H.-S."/>
            <person name="Perrone G."/>
            <person name="Piumi F."/>
            <person name="Punt P.J."/>
            <person name="Ram A.F."/>
            <person name="Ramon A."/>
            <person name="Rauscher S."/>
            <person name="Record E."/>
            <person name="Riano-Pachon D.M."/>
            <person name="Robert V."/>
            <person name="Roehrig J."/>
            <person name="Ruller R."/>
            <person name="Salamov A."/>
            <person name="Salih N.S."/>
            <person name="Samson R.A."/>
            <person name="Sandor E."/>
            <person name="Sanguinetti M."/>
            <person name="Schuetze T."/>
            <person name="Sepcic K."/>
            <person name="Shelest E."/>
            <person name="Sherlock G."/>
            <person name="Sophianopoulou V."/>
            <person name="Squina F.M."/>
            <person name="Sun H."/>
            <person name="Susca A."/>
            <person name="Todd R.B."/>
            <person name="Tsang A."/>
            <person name="Unkles S.E."/>
            <person name="van de Wiele N."/>
            <person name="van Rossen-Uffink D."/>
            <person name="Oliveira J.V."/>
            <person name="Vesth T.C."/>
            <person name="Visser J."/>
            <person name="Yu J.-H."/>
            <person name="Zhou M."/>
            <person name="Andersen M.R."/>
            <person name="Archer D.B."/>
            <person name="Baker S.E."/>
            <person name="Benoit I."/>
            <person name="Brakhage A.A."/>
            <person name="Braus G.H."/>
            <person name="Fischer R."/>
            <person name="Frisvad J.C."/>
            <person name="Goldman G.H."/>
            <person name="Houbraken J."/>
            <person name="Oakley B."/>
            <person name="Pocsi I."/>
            <person name="Scazzocchio C."/>
            <person name="Seiboth B."/>
            <person name="vanKuyk P.A."/>
            <person name="Wortman J."/>
            <person name="Dyer P.S."/>
            <person name="Grigoriev I.V."/>
        </authorList>
    </citation>
    <scope>NUCLEOTIDE SEQUENCE [LARGE SCALE GENOMIC DNA]</scope>
    <source>
        <strain evidence="9">CBS 506.65</strain>
    </source>
</reference>
<dbReference type="RefSeq" id="XP_022580596.1">
    <property type="nucleotide sequence ID" value="XM_022721187.1"/>
</dbReference>
<dbReference type="Gene3D" id="1.20.1250.20">
    <property type="entry name" value="MFS general substrate transporter like domains"/>
    <property type="match status" value="1"/>
</dbReference>
<feature type="domain" description="Major facilitator superfamily (MFS) profile" evidence="7">
    <location>
        <begin position="40"/>
        <end position="418"/>
    </location>
</feature>
<dbReference type="Proteomes" id="UP000184188">
    <property type="component" value="Unassembled WGS sequence"/>
</dbReference>
<name>A0A1L9SFZ9_9EURO</name>
<comment type="subcellular location">
    <subcellularLocation>
        <location evidence="1">Membrane</location>
        <topology evidence="1">Multi-pass membrane protein</topology>
    </subcellularLocation>
</comment>
<dbReference type="InterPro" id="IPR020846">
    <property type="entry name" value="MFS_dom"/>
</dbReference>
<feature type="transmembrane region" description="Helical" evidence="6">
    <location>
        <begin position="395"/>
        <end position="414"/>
    </location>
</feature>
<feature type="transmembrane region" description="Helical" evidence="6">
    <location>
        <begin position="192"/>
        <end position="212"/>
    </location>
</feature>
<keyword evidence="2 6" id="KW-0812">Transmembrane</keyword>
<dbReference type="PANTHER" id="PTHR23514">
    <property type="entry name" value="BYPASS OF STOP CODON PROTEIN 6"/>
    <property type="match status" value="1"/>
</dbReference>
<evidence type="ECO:0000259" key="7">
    <source>
        <dbReference type="PROSITE" id="PS50850"/>
    </source>
</evidence>
<feature type="region of interest" description="Disordered" evidence="5">
    <location>
        <begin position="1"/>
        <end position="34"/>
    </location>
</feature>
<dbReference type="VEuPathDB" id="FungiDB:ASPZODRAFT_117904"/>
<evidence type="ECO:0000256" key="5">
    <source>
        <dbReference type="SAM" id="MobiDB-lite"/>
    </source>
</evidence>
<organism evidence="8 9">
    <name type="scientific">Penicilliopsis zonata CBS 506.65</name>
    <dbReference type="NCBI Taxonomy" id="1073090"/>
    <lineage>
        <taxon>Eukaryota</taxon>
        <taxon>Fungi</taxon>
        <taxon>Dikarya</taxon>
        <taxon>Ascomycota</taxon>
        <taxon>Pezizomycotina</taxon>
        <taxon>Eurotiomycetes</taxon>
        <taxon>Eurotiomycetidae</taxon>
        <taxon>Eurotiales</taxon>
        <taxon>Aspergillaceae</taxon>
        <taxon>Penicilliopsis</taxon>
    </lineage>
</organism>
<feature type="transmembrane region" description="Helical" evidence="6">
    <location>
        <begin position="163"/>
        <end position="180"/>
    </location>
</feature>
<protein>
    <recommendedName>
        <fullName evidence="7">Major facilitator superfamily (MFS) profile domain-containing protein</fullName>
    </recommendedName>
</protein>
<dbReference type="InterPro" id="IPR036259">
    <property type="entry name" value="MFS_trans_sf"/>
</dbReference>
<dbReference type="InterPro" id="IPR011701">
    <property type="entry name" value="MFS"/>
</dbReference>
<dbReference type="AlphaFoldDB" id="A0A1L9SFZ9"/>
<feature type="transmembrane region" description="Helical" evidence="6">
    <location>
        <begin position="241"/>
        <end position="262"/>
    </location>
</feature>
<feature type="transmembrane region" description="Helical" evidence="6">
    <location>
        <begin position="101"/>
        <end position="121"/>
    </location>
</feature>
<keyword evidence="9" id="KW-1185">Reference proteome</keyword>
<evidence type="ECO:0000256" key="3">
    <source>
        <dbReference type="ARBA" id="ARBA00022989"/>
    </source>
</evidence>
<gene>
    <name evidence="8" type="ORF">ASPZODRAFT_117904</name>
</gene>
<keyword evidence="3 6" id="KW-1133">Transmembrane helix</keyword>
<evidence type="ECO:0000256" key="2">
    <source>
        <dbReference type="ARBA" id="ARBA00022692"/>
    </source>
</evidence>
<accession>A0A1L9SFZ9</accession>
<feature type="transmembrane region" description="Helical" evidence="6">
    <location>
        <begin position="332"/>
        <end position="353"/>
    </location>
</feature>
<dbReference type="GO" id="GO:0022857">
    <property type="term" value="F:transmembrane transporter activity"/>
    <property type="evidence" value="ECO:0007669"/>
    <property type="project" value="InterPro"/>
</dbReference>
<evidence type="ECO:0000313" key="8">
    <source>
        <dbReference type="EMBL" id="OJJ46086.1"/>
    </source>
</evidence>
<evidence type="ECO:0000313" key="9">
    <source>
        <dbReference type="Proteomes" id="UP000184188"/>
    </source>
</evidence>